<evidence type="ECO:0000313" key="1">
    <source>
        <dbReference type="EMBL" id="GAG29126.1"/>
    </source>
</evidence>
<dbReference type="Pfam" id="PF13414">
    <property type="entry name" value="TPR_11"/>
    <property type="match status" value="1"/>
</dbReference>
<dbReference type="InterPro" id="IPR011990">
    <property type="entry name" value="TPR-like_helical_dom_sf"/>
</dbReference>
<organism evidence="1">
    <name type="scientific">marine sediment metagenome</name>
    <dbReference type="NCBI Taxonomy" id="412755"/>
    <lineage>
        <taxon>unclassified sequences</taxon>
        <taxon>metagenomes</taxon>
        <taxon>ecological metagenomes</taxon>
    </lineage>
</organism>
<comment type="caution">
    <text evidence="1">The sequence shown here is derived from an EMBL/GenBank/DDBJ whole genome shotgun (WGS) entry which is preliminary data.</text>
</comment>
<dbReference type="InterPro" id="IPR019734">
    <property type="entry name" value="TPR_rpt"/>
</dbReference>
<gene>
    <name evidence="1" type="ORF">S01H1_69815</name>
</gene>
<sequence length="122" mass="13593">MKEKFGLHILGLYANKFLDKLESAFQLDSADLLKVYHEGAGNCVKRGRYDEAILLCQKAIKLDQDDVEAHYQLGIAYMGKRLDEEAINSLQKVLKLAPSRAGAHFRLGVLLERTGSLDSAIT</sequence>
<accession>X0XWI1</accession>
<proteinExistence type="predicted"/>
<dbReference type="EMBL" id="BARS01046374">
    <property type="protein sequence ID" value="GAG29126.1"/>
    <property type="molecule type" value="Genomic_DNA"/>
</dbReference>
<dbReference type="SMART" id="SM00028">
    <property type="entry name" value="TPR"/>
    <property type="match status" value="2"/>
</dbReference>
<dbReference type="AlphaFoldDB" id="X0XWI1"/>
<dbReference type="SUPFAM" id="SSF48452">
    <property type="entry name" value="TPR-like"/>
    <property type="match status" value="1"/>
</dbReference>
<name>X0XWI1_9ZZZZ</name>
<dbReference type="PROSITE" id="PS50005">
    <property type="entry name" value="TPR"/>
    <property type="match status" value="1"/>
</dbReference>
<dbReference type="Gene3D" id="1.25.40.10">
    <property type="entry name" value="Tetratricopeptide repeat domain"/>
    <property type="match status" value="1"/>
</dbReference>
<reference evidence="1" key="1">
    <citation type="journal article" date="2014" name="Front. Microbiol.">
        <title>High frequency of phylogenetically diverse reductive dehalogenase-homologous genes in deep subseafloor sedimentary metagenomes.</title>
        <authorList>
            <person name="Kawai M."/>
            <person name="Futagami T."/>
            <person name="Toyoda A."/>
            <person name="Takaki Y."/>
            <person name="Nishi S."/>
            <person name="Hori S."/>
            <person name="Arai W."/>
            <person name="Tsubouchi T."/>
            <person name="Morono Y."/>
            <person name="Uchiyama I."/>
            <person name="Ito T."/>
            <person name="Fujiyama A."/>
            <person name="Inagaki F."/>
            <person name="Takami H."/>
        </authorList>
    </citation>
    <scope>NUCLEOTIDE SEQUENCE</scope>
    <source>
        <strain evidence="1">Expedition CK06-06</strain>
    </source>
</reference>
<feature type="non-terminal residue" evidence="1">
    <location>
        <position position="122"/>
    </location>
</feature>
<protein>
    <submittedName>
        <fullName evidence="1">Uncharacterized protein</fullName>
    </submittedName>
</protein>